<feature type="signal peptide" evidence="1">
    <location>
        <begin position="1"/>
        <end position="19"/>
    </location>
</feature>
<dbReference type="Proteomes" id="UP001240150">
    <property type="component" value="Chromosome"/>
</dbReference>
<organism evidence="3 4">
    <name type="scientific">Actinoplanes oblitus</name>
    <dbReference type="NCBI Taxonomy" id="3040509"/>
    <lineage>
        <taxon>Bacteria</taxon>
        <taxon>Bacillati</taxon>
        <taxon>Actinomycetota</taxon>
        <taxon>Actinomycetes</taxon>
        <taxon>Micromonosporales</taxon>
        <taxon>Micromonosporaceae</taxon>
        <taxon>Actinoplanes</taxon>
    </lineage>
</organism>
<dbReference type="InterPro" id="IPR025164">
    <property type="entry name" value="Toastrack_DUF4097"/>
</dbReference>
<feature type="domain" description="DUF4097" evidence="2">
    <location>
        <begin position="80"/>
        <end position="252"/>
    </location>
</feature>
<evidence type="ECO:0000256" key="1">
    <source>
        <dbReference type="SAM" id="SignalP"/>
    </source>
</evidence>
<evidence type="ECO:0000313" key="3">
    <source>
        <dbReference type="EMBL" id="WIM97750.1"/>
    </source>
</evidence>
<dbReference type="RefSeq" id="WP_284919145.1">
    <property type="nucleotide sequence ID" value="NZ_CP126980.1"/>
</dbReference>
<dbReference type="PROSITE" id="PS51257">
    <property type="entry name" value="PROKAR_LIPOPROTEIN"/>
    <property type="match status" value="1"/>
</dbReference>
<dbReference type="EMBL" id="CP126980">
    <property type="protein sequence ID" value="WIM97750.1"/>
    <property type="molecule type" value="Genomic_DNA"/>
</dbReference>
<sequence>MSRRVATLVLAAASVAALAGCDGVVGATMTFNDTEKVKVTDIVLDGGSGDVLVTTGNVTETTIKRVVRGGNGSSTTYALSGTTLTLPTSCGLDCRISYEVRAPTGVKVRGKVNSGDLSLTDVGAVDVTLTSGDVRVDGATGPVRVKATSGDMDITRAAGVTVEATSGNIAAREITGPVDARVTSGDLDLELTSPASVTAEVSSGDLMLLVPTGSYRITQHTGSGDADIHGVTNDPRSANVLDLRTRSGDLTVGVR</sequence>
<keyword evidence="1" id="KW-0732">Signal</keyword>
<reference evidence="3 4" key="1">
    <citation type="submission" date="2023-06" db="EMBL/GenBank/DDBJ databases">
        <authorList>
            <person name="Yushchuk O."/>
            <person name="Binda E."/>
            <person name="Ruckert-Reed C."/>
            <person name="Fedorenko V."/>
            <person name="Kalinowski J."/>
            <person name="Marinelli F."/>
        </authorList>
    </citation>
    <scope>NUCLEOTIDE SEQUENCE [LARGE SCALE GENOMIC DNA]</scope>
    <source>
        <strain evidence="3 4">NRRL 3884</strain>
    </source>
</reference>
<gene>
    <name evidence="3" type="ORF">ACTOB_001301</name>
</gene>
<dbReference type="Pfam" id="PF13349">
    <property type="entry name" value="DUF4097"/>
    <property type="match status" value="1"/>
</dbReference>
<protein>
    <submittedName>
        <fullName evidence="3">DUF4097 family beta strand repeat-containing protein</fullName>
    </submittedName>
</protein>
<keyword evidence="4" id="KW-1185">Reference proteome</keyword>
<proteinExistence type="predicted"/>
<evidence type="ECO:0000259" key="2">
    <source>
        <dbReference type="Pfam" id="PF13349"/>
    </source>
</evidence>
<name>A0ABY8WIW5_9ACTN</name>
<accession>A0ABY8WIW5</accession>
<feature type="chain" id="PRO_5046684012" evidence="1">
    <location>
        <begin position="20"/>
        <end position="255"/>
    </location>
</feature>
<evidence type="ECO:0000313" key="4">
    <source>
        <dbReference type="Proteomes" id="UP001240150"/>
    </source>
</evidence>